<dbReference type="RefSeq" id="WP_065524110.1">
    <property type="nucleotide sequence ID" value="NZ_CP016540.2"/>
</dbReference>
<name>A0A1B1RX57_9BACL</name>
<accession>A0A1B1RX57</accession>
<protein>
    <recommendedName>
        <fullName evidence="1">MEDS domain-containing protein</fullName>
    </recommendedName>
</protein>
<sequence>MENKIPEVISKIQTTQGAHVFYLTEQTAAYINNALTVHFFDNFHLYWQKGDFLPSTIIDYFQETVDHLPSGGQCYRTWGHIEWGTQQGLEKELLSYEKKIKQLVSKHHLIAVCAYDAFRVEQHLQEKLGV</sequence>
<proteinExistence type="predicted"/>
<dbReference type="OrthoDB" id="2855396at2"/>
<dbReference type="AlphaFoldDB" id="A0A1B1RX57"/>
<reference evidence="2" key="1">
    <citation type="submission" date="2016-10" db="EMBL/GenBank/DDBJ databases">
        <authorList>
            <person name="See-Too W.S."/>
        </authorList>
    </citation>
    <scope>NUCLEOTIDE SEQUENCE</scope>
    <source>
        <strain evidence="2">L10.15</strain>
    </source>
</reference>
<evidence type="ECO:0000313" key="3">
    <source>
        <dbReference type="Proteomes" id="UP000053354"/>
    </source>
</evidence>
<evidence type="ECO:0000259" key="1">
    <source>
        <dbReference type="Pfam" id="PF14417"/>
    </source>
</evidence>
<evidence type="ECO:0000313" key="2">
    <source>
        <dbReference type="EMBL" id="ANU25518.1"/>
    </source>
</evidence>
<keyword evidence="3" id="KW-1185">Reference proteome</keyword>
<dbReference type="Proteomes" id="UP000053354">
    <property type="component" value="Chromosome"/>
</dbReference>
<dbReference type="Pfam" id="PF14417">
    <property type="entry name" value="MEDS"/>
    <property type="match status" value="1"/>
</dbReference>
<feature type="domain" description="MEDS" evidence="1">
    <location>
        <begin position="38"/>
        <end position="124"/>
    </location>
</feature>
<gene>
    <name evidence="2" type="ORF">I858_000300</name>
</gene>
<dbReference type="InterPro" id="IPR025847">
    <property type="entry name" value="MEDS_domain"/>
</dbReference>
<dbReference type="EMBL" id="CP016540">
    <property type="protein sequence ID" value="ANU25518.1"/>
    <property type="molecule type" value="Genomic_DNA"/>
</dbReference>
<organism evidence="2 3">
    <name type="scientific">Planococcus versutus</name>
    <dbReference type="NCBI Taxonomy" id="1302659"/>
    <lineage>
        <taxon>Bacteria</taxon>
        <taxon>Bacillati</taxon>
        <taxon>Bacillota</taxon>
        <taxon>Bacilli</taxon>
        <taxon>Bacillales</taxon>
        <taxon>Caryophanaceae</taxon>
        <taxon>Planococcus</taxon>
    </lineage>
</organism>
<dbReference type="KEGG" id="pll:I858_000300"/>